<comment type="caution">
    <text evidence="2">The sequence shown here is derived from an EMBL/GenBank/DDBJ whole genome shotgun (WGS) entry which is preliminary data.</text>
</comment>
<dbReference type="Pfam" id="PF16868">
    <property type="entry name" value="NMT1_3"/>
    <property type="match status" value="1"/>
</dbReference>
<dbReference type="EMBL" id="WNBM01000001">
    <property type="protein sequence ID" value="MTT75333.1"/>
    <property type="molecule type" value="Genomic_DNA"/>
</dbReference>
<accession>A0A7X3BV10</accession>
<dbReference type="SUPFAM" id="SSF53850">
    <property type="entry name" value="Periplasmic binding protein-like II"/>
    <property type="match status" value="1"/>
</dbReference>
<dbReference type="AlphaFoldDB" id="A0A7X3BV10"/>
<dbReference type="Proteomes" id="UP000484547">
    <property type="component" value="Unassembled WGS sequence"/>
</dbReference>
<evidence type="ECO:0000313" key="2">
    <source>
        <dbReference type="EMBL" id="MTT75333.1"/>
    </source>
</evidence>
<feature type="chain" id="PRO_5038559803" evidence="1">
    <location>
        <begin position="19"/>
        <end position="324"/>
    </location>
</feature>
<sequence length="324" mass="34060">MKKLLAFLMAIMVFATMAAGCGGGSDKKDEKKPAAQKFINIATGGTAGTYFPLGGAIADILNKNVPGANASAQSTGASVANINLLQQDKVDIAFVQNDIAYYAVNGSEMFKDKKVPSIQGLATLYPETIQIVTLDKSGIKSLNDVKGKRVAVGAAGSGTEANARQILEAYGITYDDIKVQYLSFAEASNALKDGNVDVAFVTAGHPTAAIQDIATQNHVVLLPVDSDKADALIAKYPFYTKLTIAAKTYPNQETDVQAIAVRAMLAVTDKMDADTGYAITKAIFSNLDRLKAAHSVANAVSKATALDGMSVPVNPGAEKYLKEK</sequence>
<dbReference type="CDD" id="cd13567">
    <property type="entry name" value="PBP2_TtGluBP"/>
    <property type="match status" value="1"/>
</dbReference>
<dbReference type="RefSeq" id="WP_155163681.1">
    <property type="nucleotide sequence ID" value="NZ_CATXSL010000001.1"/>
</dbReference>
<name>A0A7X3BV10_9FIRM</name>
<proteinExistence type="predicted"/>
<feature type="signal peptide" evidence="1">
    <location>
        <begin position="1"/>
        <end position="18"/>
    </location>
</feature>
<evidence type="ECO:0000313" key="3">
    <source>
        <dbReference type="EMBL" id="MTU03465.1"/>
    </source>
</evidence>
<dbReference type="PANTHER" id="PTHR42941">
    <property type="entry name" value="SLL1037 PROTEIN"/>
    <property type="match status" value="1"/>
</dbReference>
<dbReference type="OrthoDB" id="9776669at2"/>
<dbReference type="NCBIfam" id="TIGR02122">
    <property type="entry name" value="TRAP_TAXI"/>
    <property type="match status" value="1"/>
</dbReference>
<dbReference type="EMBL" id="WNBW01000001">
    <property type="protein sequence ID" value="MTU03465.1"/>
    <property type="molecule type" value="Genomic_DNA"/>
</dbReference>
<evidence type="ECO:0000313" key="4">
    <source>
        <dbReference type="Proteomes" id="UP000443070"/>
    </source>
</evidence>
<dbReference type="PANTHER" id="PTHR42941:SF1">
    <property type="entry name" value="SLL1037 PROTEIN"/>
    <property type="match status" value="1"/>
</dbReference>
<dbReference type="Proteomes" id="UP000443070">
    <property type="component" value="Unassembled WGS sequence"/>
</dbReference>
<evidence type="ECO:0000256" key="1">
    <source>
        <dbReference type="SAM" id="SignalP"/>
    </source>
</evidence>
<dbReference type="Gene3D" id="3.40.190.10">
    <property type="entry name" value="Periplasmic binding protein-like II"/>
    <property type="match status" value="2"/>
</dbReference>
<evidence type="ECO:0000313" key="5">
    <source>
        <dbReference type="Proteomes" id="UP000484547"/>
    </source>
</evidence>
<dbReference type="PROSITE" id="PS51257">
    <property type="entry name" value="PROKAR_LIPOPROTEIN"/>
    <property type="match status" value="1"/>
</dbReference>
<reference evidence="4 5" key="1">
    <citation type="journal article" date="2019" name="Nat. Med.">
        <title>A library of human gut bacterial isolates paired with longitudinal multiomics data enables mechanistic microbiome research.</title>
        <authorList>
            <person name="Poyet M."/>
            <person name="Groussin M."/>
            <person name="Gibbons S.M."/>
            <person name="Avila-Pacheco J."/>
            <person name="Jiang X."/>
            <person name="Kearney S.M."/>
            <person name="Perrotta A.R."/>
            <person name="Berdy B."/>
            <person name="Zhao S."/>
            <person name="Lieberman T.D."/>
            <person name="Swanson P.K."/>
            <person name="Smith M."/>
            <person name="Roesemann S."/>
            <person name="Alexander J.E."/>
            <person name="Rich S.A."/>
            <person name="Livny J."/>
            <person name="Vlamakis H."/>
            <person name="Clish C."/>
            <person name="Bullock K."/>
            <person name="Deik A."/>
            <person name="Scott J."/>
            <person name="Pierce K.A."/>
            <person name="Xavier R.J."/>
            <person name="Alm E.J."/>
        </authorList>
    </citation>
    <scope>NUCLEOTIDE SEQUENCE [LARGE SCALE GENOMIC DNA]</scope>
    <source>
        <strain evidence="2 5">BIOML-A13</strain>
        <strain evidence="3 4">BIOML-A3</strain>
    </source>
</reference>
<organism evidence="2 5">
    <name type="scientific">Phascolarctobacterium faecium</name>
    <dbReference type="NCBI Taxonomy" id="33025"/>
    <lineage>
        <taxon>Bacteria</taxon>
        <taxon>Bacillati</taxon>
        <taxon>Bacillota</taxon>
        <taxon>Negativicutes</taxon>
        <taxon>Acidaminococcales</taxon>
        <taxon>Acidaminococcaceae</taxon>
        <taxon>Phascolarctobacterium</taxon>
    </lineage>
</organism>
<keyword evidence="1" id="KW-0732">Signal</keyword>
<protein>
    <submittedName>
        <fullName evidence="2">TAXI family TRAP transporter solute-binding subunit</fullName>
    </submittedName>
</protein>
<gene>
    <name evidence="2" type="ORF">GMD11_03485</name>
    <name evidence="3" type="ORF">GMD18_03485</name>
</gene>
<dbReference type="InterPro" id="IPR011852">
    <property type="entry name" value="TRAP_TAXI"/>
</dbReference>
<keyword evidence="4" id="KW-1185">Reference proteome</keyword>